<evidence type="ECO:0000256" key="1">
    <source>
        <dbReference type="SAM" id="MobiDB-lite"/>
    </source>
</evidence>
<dbReference type="EMBL" id="CP001804">
    <property type="protein sequence ID" value="ACY14227.1"/>
    <property type="molecule type" value="Genomic_DNA"/>
</dbReference>
<reference evidence="2 3" key="1">
    <citation type="journal article" date="2010" name="Stand. Genomic Sci.">
        <title>Complete genome sequence of Haliangium ochraceum type strain (SMP-2).</title>
        <authorList>
            <consortium name="US DOE Joint Genome Institute (JGI-PGF)"/>
            <person name="Ivanova N."/>
            <person name="Daum C."/>
            <person name="Lang E."/>
            <person name="Abt B."/>
            <person name="Kopitz M."/>
            <person name="Saunders E."/>
            <person name="Lapidus A."/>
            <person name="Lucas S."/>
            <person name="Glavina Del Rio T."/>
            <person name="Nolan M."/>
            <person name="Tice H."/>
            <person name="Copeland A."/>
            <person name="Cheng J.F."/>
            <person name="Chen F."/>
            <person name="Bruce D."/>
            <person name="Goodwin L."/>
            <person name="Pitluck S."/>
            <person name="Mavromatis K."/>
            <person name="Pati A."/>
            <person name="Mikhailova N."/>
            <person name="Chen A."/>
            <person name="Palaniappan K."/>
            <person name="Land M."/>
            <person name="Hauser L."/>
            <person name="Chang Y.J."/>
            <person name="Jeffries C.D."/>
            <person name="Detter J.C."/>
            <person name="Brettin T."/>
            <person name="Rohde M."/>
            <person name="Goker M."/>
            <person name="Bristow J."/>
            <person name="Markowitz V."/>
            <person name="Eisen J.A."/>
            <person name="Hugenholtz P."/>
            <person name="Kyrpides N.C."/>
            <person name="Klenk H.P."/>
        </authorList>
    </citation>
    <scope>NUCLEOTIDE SEQUENCE [LARGE SCALE GENOMIC DNA]</scope>
    <source>
        <strain evidence="3">DSM 14365 / CIP 107738 / JCM 11303 / AJ 13395 / SMP-2</strain>
    </source>
</reference>
<feature type="region of interest" description="Disordered" evidence="1">
    <location>
        <begin position="26"/>
        <end position="53"/>
    </location>
</feature>
<dbReference type="Proteomes" id="UP000001880">
    <property type="component" value="Chromosome"/>
</dbReference>
<keyword evidence="3" id="KW-1185">Reference proteome</keyword>
<evidence type="ECO:0000313" key="2">
    <source>
        <dbReference type="EMBL" id="ACY14227.1"/>
    </source>
</evidence>
<dbReference type="RefSeq" id="WP_012826835.1">
    <property type="nucleotide sequence ID" value="NC_013440.1"/>
</dbReference>
<evidence type="ECO:0000313" key="3">
    <source>
        <dbReference type="Proteomes" id="UP000001880"/>
    </source>
</evidence>
<name>D0LWY0_HALO1</name>
<sequence length="265" mass="27351">MPRWLAALGLLVVAGVAALALAGRGDGQRAGRDAHRGVAADAPHGTERVSSERERHAASVATSTLHAQQRLAQARAQLQAGAEAAADSRSKSTIRGGVASSLAEVFAAAAHSEAGAGRVPAAQQPNPVARAAAITRRWQGQLQQALAVCAPSIATAPTTEPTAEPIAEPIAEPATAMSLQRVELTLVHTDELSDHELQRYRIDSARLSAGEPVPSAATNACLSGARGLLVDLPMPRSEAVPKLLREELTLSLPAASDPSAAERAR</sequence>
<proteinExistence type="predicted"/>
<protein>
    <submittedName>
        <fullName evidence="2">Uncharacterized protein</fullName>
    </submittedName>
</protein>
<gene>
    <name evidence="2" type="ordered locus">Hoch_1677</name>
</gene>
<organism evidence="2 3">
    <name type="scientific">Haliangium ochraceum (strain DSM 14365 / JCM 11303 / SMP-2)</name>
    <dbReference type="NCBI Taxonomy" id="502025"/>
    <lineage>
        <taxon>Bacteria</taxon>
        <taxon>Pseudomonadati</taxon>
        <taxon>Myxococcota</taxon>
        <taxon>Polyangia</taxon>
        <taxon>Haliangiales</taxon>
        <taxon>Kofleriaceae</taxon>
        <taxon>Haliangium</taxon>
    </lineage>
</organism>
<dbReference type="HOGENOM" id="CLU_1048744_0_0_7"/>
<dbReference type="AlphaFoldDB" id="D0LWY0"/>
<accession>D0LWY0</accession>
<dbReference type="STRING" id="502025.Hoch_1677"/>
<dbReference type="KEGG" id="hoh:Hoch_1677"/>